<feature type="region of interest" description="Disordered" evidence="5">
    <location>
        <begin position="177"/>
        <end position="308"/>
    </location>
</feature>
<dbReference type="GO" id="GO:0010792">
    <property type="term" value="P:DNA double-strand break processing involved in repair via single-strand annealing"/>
    <property type="evidence" value="ECO:0007669"/>
    <property type="project" value="TreeGrafter"/>
</dbReference>
<feature type="region of interest" description="Disordered" evidence="5">
    <location>
        <begin position="405"/>
        <end position="484"/>
    </location>
</feature>
<keyword evidence="7" id="KW-0255">Endonuclease</keyword>
<gene>
    <name evidence="7" type="ORF">B0T14DRAFT_203023</name>
</gene>
<accession>A0AA39WPJ4</accession>
<feature type="region of interest" description="Disordered" evidence="5">
    <location>
        <begin position="501"/>
        <end position="534"/>
    </location>
</feature>
<feature type="region of interest" description="Disordered" evidence="5">
    <location>
        <begin position="100"/>
        <end position="130"/>
    </location>
</feature>
<dbReference type="EMBL" id="JAULSU010000004">
    <property type="protein sequence ID" value="KAK0619228.1"/>
    <property type="molecule type" value="Genomic_DNA"/>
</dbReference>
<evidence type="ECO:0000256" key="2">
    <source>
        <dbReference type="ARBA" id="ARBA00022763"/>
    </source>
</evidence>
<keyword evidence="4" id="KW-0175">Coiled coil</keyword>
<dbReference type="Pfam" id="PF08573">
    <property type="entry name" value="SAE2"/>
    <property type="match status" value="1"/>
</dbReference>
<feature type="compositionally biased region" description="Pro residues" evidence="5">
    <location>
        <begin position="277"/>
        <end position="286"/>
    </location>
</feature>
<protein>
    <submittedName>
        <fullName evidence="7">DNA repair protein endonuclease SAE2/CtIP C-terminus-domain-containing protein</fullName>
    </submittedName>
</protein>
<dbReference type="GO" id="GO:0004519">
    <property type="term" value="F:endonuclease activity"/>
    <property type="evidence" value="ECO:0007669"/>
    <property type="project" value="UniProtKB-KW"/>
</dbReference>
<comment type="caution">
    <text evidence="7">The sequence shown here is derived from an EMBL/GenBank/DDBJ whole genome shotgun (WGS) entry which is preliminary data.</text>
</comment>
<feature type="coiled-coil region" evidence="4">
    <location>
        <begin position="49"/>
        <end position="76"/>
    </location>
</feature>
<dbReference type="InterPro" id="IPR013882">
    <property type="entry name" value="Ctp1_C"/>
</dbReference>
<feature type="domain" description="DNA endonuclease activator Ctp1 C-terminal" evidence="6">
    <location>
        <begin position="562"/>
        <end position="675"/>
    </location>
</feature>
<evidence type="ECO:0000259" key="6">
    <source>
        <dbReference type="Pfam" id="PF08573"/>
    </source>
</evidence>
<dbReference type="GO" id="GO:0005634">
    <property type="term" value="C:nucleus"/>
    <property type="evidence" value="ECO:0007669"/>
    <property type="project" value="UniProtKB-SubCell"/>
</dbReference>
<keyword evidence="8" id="KW-1185">Reference proteome</keyword>
<reference evidence="7" key="1">
    <citation type="submission" date="2023-06" db="EMBL/GenBank/DDBJ databases">
        <title>Genome-scale phylogeny and comparative genomics of the fungal order Sordariales.</title>
        <authorList>
            <consortium name="Lawrence Berkeley National Laboratory"/>
            <person name="Hensen N."/>
            <person name="Bonometti L."/>
            <person name="Westerberg I."/>
            <person name="Brannstrom I.O."/>
            <person name="Guillou S."/>
            <person name="Cros-Aarteil S."/>
            <person name="Calhoun S."/>
            <person name="Haridas S."/>
            <person name="Kuo A."/>
            <person name="Mondo S."/>
            <person name="Pangilinan J."/>
            <person name="Riley R."/>
            <person name="Labutti K."/>
            <person name="Andreopoulos B."/>
            <person name="Lipzen A."/>
            <person name="Chen C."/>
            <person name="Yanf M."/>
            <person name="Daum C."/>
            <person name="Ng V."/>
            <person name="Clum A."/>
            <person name="Steindorff A."/>
            <person name="Ohm R."/>
            <person name="Martin F."/>
            <person name="Silar P."/>
            <person name="Natvig D."/>
            <person name="Lalanne C."/>
            <person name="Gautier V."/>
            <person name="Ament-Velasquez S.L."/>
            <person name="Kruys A."/>
            <person name="Hutchinson M.I."/>
            <person name="Powell A.J."/>
            <person name="Barry K."/>
            <person name="Miller A.N."/>
            <person name="Grigoriev I.V."/>
            <person name="Debuchy R."/>
            <person name="Gladieux P."/>
            <person name="Thoren M.H."/>
            <person name="Johannesson H."/>
        </authorList>
    </citation>
    <scope>NUCLEOTIDE SEQUENCE</scope>
    <source>
        <strain evidence="7">CBS 606.72</strain>
    </source>
</reference>
<evidence type="ECO:0000256" key="3">
    <source>
        <dbReference type="ARBA" id="ARBA00023242"/>
    </source>
</evidence>
<dbReference type="PANTHER" id="PTHR15107">
    <property type="entry name" value="RETINOBLASTOMA BINDING PROTEIN 8"/>
    <property type="match status" value="1"/>
</dbReference>
<dbReference type="GO" id="GO:0003684">
    <property type="term" value="F:damaged DNA binding"/>
    <property type="evidence" value="ECO:0007669"/>
    <property type="project" value="TreeGrafter"/>
</dbReference>
<name>A0AA39WPJ4_9PEZI</name>
<keyword evidence="7" id="KW-0540">Nuclease</keyword>
<dbReference type="PANTHER" id="PTHR15107:SF0">
    <property type="entry name" value="DNA ENDONUCLEASE ACTIVATOR CTP1 C-TERMINAL DOMAIN-CONTAINING PROTEIN"/>
    <property type="match status" value="1"/>
</dbReference>
<dbReference type="Proteomes" id="UP001175000">
    <property type="component" value="Unassembled WGS sequence"/>
</dbReference>
<proteinExistence type="predicted"/>
<keyword evidence="7" id="KW-0378">Hydrolase</keyword>
<organism evidence="7 8">
    <name type="scientific">Immersiella caudata</name>
    <dbReference type="NCBI Taxonomy" id="314043"/>
    <lineage>
        <taxon>Eukaryota</taxon>
        <taxon>Fungi</taxon>
        <taxon>Dikarya</taxon>
        <taxon>Ascomycota</taxon>
        <taxon>Pezizomycotina</taxon>
        <taxon>Sordariomycetes</taxon>
        <taxon>Sordariomycetidae</taxon>
        <taxon>Sordariales</taxon>
        <taxon>Lasiosphaeriaceae</taxon>
        <taxon>Immersiella</taxon>
    </lineage>
</organism>
<evidence type="ECO:0000256" key="5">
    <source>
        <dbReference type="SAM" id="MobiDB-lite"/>
    </source>
</evidence>
<sequence length="710" mass="79578">MEFWDENAAPAILAAVRAACETIKGNLDSELQERDRSRHVFLIEEVNRLKDAVAKTGQLEKENQQLQQKLEDLRKAQRPPRSMSDATTAVSSGVLEDTATAVSSRSGPPTHRHVLGELSPNKRAGRAGPDWEKDYMNLAKRYASLEARFETKQMAGRKVRDERNAWMKYAEKLEAKLKREKRRRNQSEAGAPESSAAIKPTSSRAAETIRPVLSASFTSNPESHSGPGQHDDAAQQWKHSRRAVSTPATATQRNDLAPAENNIETNDEDTGDDADPPELPALPQPLAPESRILIKQEPPSDDLVIVSEREVRKRKIQDDHDGMEPPARKIKCEYTVSSDPVVTAEITTFHPQESMDFDAGPKAFPTPKRQRFLGPEAYANYGSTVEGDQRQNAVFSAQTERAACGNQSRTVIKTTDDSAQERTTFSGDAVKFPRSRSARRTAEAGSGLTTLRKHSLQPSPDGDVAEPGSTIAQPTPRDRDDDHEPLDLDLEALRVLRERQARQNQPVGTPAESKPLNSVPAPRFPRNQNQSKTTKLRQRPVLELRIEDFKINPKLNNGHTHAYDEVVRDKASRAELPGCIDPNCCGKQFRAMAQSELNKGGLAILARKDDVELLESYLGDEAYRLIGMSLEDKRKLWLDAKTRDLANRFGRHRQRFARRPSPPGYWDPDFPSTQEVQANKAEALKIERGIIEERWREAMRGGGRWLFRDE</sequence>
<evidence type="ECO:0000313" key="8">
    <source>
        <dbReference type="Proteomes" id="UP001175000"/>
    </source>
</evidence>
<feature type="compositionally biased region" description="Acidic residues" evidence="5">
    <location>
        <begin position="265"/>
        <end position="276"/>
    </location>
</feature>
<keyword evidence="2" id="KW-0227">DNA damage</keyword>
<evidence type="ECO:0000256" key="4">
    <source>
        <dbReference type="SAM" id="Coils"/>
    </source>
</evidence>
<keyword evidence="3" id="KW-0539">Nucleus</keyword>
<evidence type="ECO:0000256" key="1">
    <source>
        <dbReference type="ARBA" id="ARBA00004123"/>
    </source>
</evidence>
<dbReference type="AlphaFoldDB" id="A0AA39WPJ4"/>
<evidence type="ECO:0000313" key="7">
    <source>
        <dbReference type="EMBL" id="KAK0619228.1"/>
    </source>
</evidence>
<dbReference type="InterPro" id="IPR033316">
    <property type="entry name" value="RBBP8-like"/>
</dbReference>
<comment type="subcellular location">
    <subcellularLocation>
        <location evidence="1">Nucleus</location>
    </subcellularLocation>
</comment>